<evidence type="ECO:0000256" key="1">
    <source>
        <dbReference type="SAM" id="Phobius"/>
    </source>
</evidence>
<feature type="transmembrane region" description="Helical" evidence="1">
    <location>
        <begin position="104"/>
        <end position="124"/>
    </location>
</feature>
<keyword evidence="3" id="KW-1185">Reference proteome</keyword>
<sequence length="136" mass="16050">MYMNKKLLTTVTRIIWILFTISTIITIFILFKGTINSFMGKFLNGYIIFIFFFLFYNGFVTILNMSKLKWDEIRKRLLRFFILFSIFLAVNFVLTYLIKGKANIPGLSTPFGFAFGITFMDIIFTKERNNKKKLNS</sequence>
<accession>A0ABN1J1F0</accession>
<proteinExistence type="predicted"/>
<keyword evidence="1" id="KW-0472">Membrane</keyword>
<protein>
    <submittedName>
        <fullName evidence="2">Uncharacterized protein</fullName>
    </submittedName>
</protein>
<dbReference type="EMBL" id="BAAACF010000001">
    <property type="protein sequence ID" value="GAA0725770.1"/>
    <property type="molecule type" value="Genomic_DNA"/>
</dbReference>
<feature type="transmembrane region" description="Helical" evidence="1">
    <location>
        <begin position="12"/>
        <end position="31"/>
    </location>
</feature>
<organism evidence="2 3">
    <name type="scientific">Clostridium malenominatum</name>
    <dbReference type="NCBI Taxonomy" id="1539"/>
    <lineage>
        <taxon>Bacteria</taxon>
        <taxon>Bacillati</taxon>
        <taxon>Bacillota</taxon>
        <taxon>Clostridia</taxon>
        <taxon>Eubacteriales</taxon>
        <taxon>Clostridiaceae</taxon>
        <taxon>Clostridium</taxon>
    </lineage>
</organism>
<gene>
    <name evidence="2" type="ORF">GCM10008905_21640</name>
</gene>
<reference evidence="2 3" key="1">
    <citation type="journal article" date="2019" name="Int. J. Syst. Evol. Microbiol.">
        <title>The Global Catalogue of Microorganisms (GCM) 10K type strain sequencing project: providing services to taxonomists for standard genome sequencing and annotation.</title>
        <authorList>
            <consortium name="The Broad Institute Genomics Platform"/>
            <consortium name="The Broad Institute Genome Sequencing Center for Infectious Disease"/>
            <person name="Wu L."/>
            <person name="Ma J."/>
        </authorList>
    </citation>
    <scope>NUCLEOTIDE SEQUENCE [LARGE SCALE GENOMIC DNA]</scope>
    <source>
        <strain evidence="2 3">JCM 1405</strain>
    </source>
</reference>
<keyword evidence="1" id="KW-1133">Transmembrane helix</keyword>
<evidence type="ECO:0000313" key="3">
    <source>
        <dbReference type="Proteomes" id="UP001500339"/>
    </source>
</evidence>
<feature type="transmembrane region" description="Helical" evidence="1">
    <location>
        <begin position="43"/>
        <end position="65"/>
    </location>
</feature>
<keyword evidence="1" id="KW-0812">Transmembrane</keyword>
<feature type="transmembrane region" description="Helical" evidence="1">
    <location>
        <begin position="77"/>
        <end position="98"/>
    </location>
</feature>
<name>A0ABN1J1F0_9CLOT</name>
<comment type="caution">
    <text evidence="2">The sequence shown here is derived from an EMBL/GenBank/DDBJ whole genome shotgun (WGS) entry which is preliminary data.</text>
</comment>
<dbReference type="Proteomes" id="UP001500339">
    <property type="component" value="Unassembled WGS sequence"/>
</dbReference>
<evidence type="ECO:0000313" key="2">
    <source>
        <dbReference type="EMBL" id="GAA0725770.1"/>
    </source>
</evidence>